<evidence type="ECO:0000256" key="3">
    <source>
        <dbReference type="ARBA" id="ARBA00048782"/>
    </source>
</evidence>
<evidence type="ECO:0000256" key="2">
    <source>
        <dbReference type="ARBA" id="ARBA00047806"/>
    </source>
</evidence>
<dbReference type="OrthoDB" id="4174719at2"/>
<dbReference type="EMBL" id="WQLW01000002">
    <property type="protein sequence ID" value="MVO08287.1"/>
    <property type="molecule type" value="Genomic_DNA"/>
</dbReference>
<feature type="active site" evidence="4">
    <location>
        <position position="61"/>
    </location>
</feature>
<comment type="caution">
    <text evidence="6">The sequence shown here is derived from an EMBL/GenBank/DDBJ whole genome shotgun (WGS) entry which is preliminary data.</text>
</comment>
<dbReference type="EC" id="1.8.4.11" evidence="4"/>
<dbReference type="NCBIfam" id="TIGR00401">
    <property type="entry name" value="msrA"/>
    <property type="match status" value="1"/>
</dbReference>
<dbReference type="Pfam" id="PF01625">
    <property type="entry name" value="PMSR"/>
    <property type="match status" value="1"/>
</dbReference>
<evidence type="ECO:0000313" key="6">
    <source>
        <dbReference type="EMBL" id="MVO08287.1"/>
    </source>
</evidence>
<gene>
    <name evidence="4 6" type="primary">msrA</name>
    <name evidence="6" type="ORF">GOQ30_03795</name>
</gene>
<name>A0A6I4IS29_9FLAO</name>
<feature type="domain" description="Peptide methionine sulphoxide reductase MsrA" evidence="5">
    <location>
        <begin position="54"/>
        <end position="205"/>
    </location>
</feature>
<dbReference type="GO" id="GO:0008113">
    <property type="term" value="F:peptide-methionine (S)-S-oxide reductase activity"/>
    <property type="evidence" value="ECO:0007669"/>
    <property type="project" value="UniProtKB-UniRule"/>
</dbReference>
<dbReference type="Gene3D" id="3.30.1060.10">
    <property type="entry name" value="Peptide methionine sulphoxide reductase MsrA"/>
    <property type="match status" value="1"/>
</dbReference>
<sequence length="226" mass="25995">MKNIKTISLILISLITLNCESKNSEKKSEDTQELQNVSESKITKENQNLDQYATAYFASGCFWCVEAIFESVKGVHEVVSGYSGGNQPNPNYEKVSSGSTDYAEAVKIYYDPKIISFNDLVIIFFGSHDPTTLNKQGPDAGTQYRSIAFYKNDSEKEIIQNYINLLKKEKRFDKPITTEVKKFTKFYPAEDYHQNYESLHPNNSYIKNVSVPRINRFKNKFPNYLK</sequence>
<reference evidence="7" key="1">
    <citation type="submission" date="2019-05" db="EMBL/GenBank/DDBJ databases">
        <title>Flavobacterium profundi sp. nov., isolated from a deep-sea seamount.</title>
        <authorList>
            <person name="Zhang D.-C."/>
        </authorList>
    </citation>
    <scope>NUCLEOTIDE SEQUENCE [LARGE SCALE GENOMIC DNA]</scope>
    <source>
        <strain evidence="7">TP390</strain>
    </source>
</reference>
<comment type="catalytic activity">
    <reaction evidence="2 4">
        <text>L-methionyl-[protein] + [thioredoxin]-disulfide + H2O = L-methionyl-(S)-S-oxide-[protein] + [thioredoxin]-dithiol</text>
        <dbReference type="Rhea" id="RHEA:14217"/>
        <dbReference type="Rhea" id="RHEA-COMP:10698"/>
        <dbReference type="Rhea" id="RHEA-COMP:10700"/>
        <dbReference type="Rhea" id="RHEA-COMP:12313"/>
        <dbReference type="Rhea" id="RHEA-COMP:12315"/>
        <dbReference type="ChEBI" id="CHEBI:15377"/>
        <dbReference type="ChEBI" id="CHEBI:16044"/>
        <dbReference type="ChEBI" id="CHEBI:29950"/>
        <dbReference type="ChEBI" id="CHEBI:44120"/>
        <dbReference type="ChEBI" id="CHEBI:50058"/>
        <dbReference type="EC" id="1.8.4.11"/>
    </reaction>
</comment>
<dbReference type="RefSeq" id="WP_140996682.1">
    <property type="nucleotide sequence ID" value="NZ_VDCZ01000002.1"/>
</dbReference>
<accession>A0A6I4IS29</accession>
<evidence type="ECO:0000256" key="1">
    <source>
        <dbReference type="ARBA" id="ARBA00023002"/>
    </source>
</evidence>
<dbReference type="AlphaFoldDB" id="A0A6I4IS29"/>
<comment type="similarity">
    <text evidence="4">Belongs to the MsrA Met sulfoxide reductase family.</text>
</comment>
<evidence type="ECO:0000259" key="5">
    <source>
        <dbReference type="Pfam" id="PF01625"/>
    </source>
</evidence>
<comment type="function">
    <text evidence="4">Has an important function as a repair enzyme for proteins that have been inactivated by oxidation. Catalyzes the reversible oxidation-reduction of methionine sulfoxide in proteins to methionine.</text>
</comment>
<dbReference type="InterPro" id="IPR036509">
    <property type="entry name" value="Met_Sox_Rdtase_MsrA_sf"/>
</dbReference>
<comment type="catalytic activity">
    <reaction evidence="3 4">
        <text>[thioredoxin]-disulfide + L-methionine + H2O = L-methionine (S)-S-oxide + [thioredoxin]-dithiol</text>
        <dbReference type="Rhea" id="RHEA:19993"/>
        <dbReference type="Rhea" id="RHEA-COMP:10698"/>
        <dbReference type="Rhea" id="RHEA-COMP:10700"/>
        <dbReference type="ChEBI" id="CHEBI:15377"/>
        <dbReference type="ChEBI" id="CHEBI:29950"/>
        <dbReference type="ChEBI" id="CHEBI:50058"/>
        <dbReference type="ChEBI" id="CHEBI:57844"/>
        <dbReference type="ChEBI" id="CHEBI:58772"/>
        <dbReference type="EC" id="1.8.4.11"/>
    </reaction>
</comment>
<proteinExistence type="inferred from homology"/>
<dbReference type="InterPro" id="IPR002569">
    <property type="entry name" value="Met_Sox_Rdtase_MsrA_dom"/>
</dbReference>
<dbReference type="PANTHER" id="PTHR43774">
    <property type="entry name" value="PEPTIDE METHIONINE SULFOXIDE REDUCTASE"/>
    <property type="match status" value="1"/>
</dbReference>
<protein>
    <recommendedName>
        <fullName evidence="4">Peptide methionine sulfoxide reductase MsrA</fullName>
        <shortName evidence="4">Protein-methionine-S-oxide reductase</shortName>
        <ecNumber evidence="4">1.8.4.11</ecNumber>
    </recommendedName>
    <alternativeName>
        <fullName evidence="4">Peptide-methionine (S)-S-oxide reductase</fullName>
        <shortName evidence="4">Peptide Met(O) reductase</shortName>
    </alternativeName>
</protein>
<dbReference type="PANTHER" id="PTHR43774:SF1">
    <property type="entry name" value="PEPTIDE METHIONINE SULFOXIDE REDUCTASE MSRA 2"/>
    <property type="match status" value="1"/>
</dbReference>
<evidence type="ECO:0000313" key="7">
    <source>
        <dbReference type="Proteomes" id="UP000431264"/>
    </source>
</evidence>
<dbReference type="HAMAP" id="MF_01401">
    <property type="entry name" value="MsrA"/>
    <property type="match status" value="1"/>
</dbReference>
<evidence type="ECO:0000256" key="4">
    <source>
        <dbReference type="HAMAP-Rule" id="MF_01401"/>
    </source>
</evidence>
<keyword evidence="1 4" id="KW-0560">Oxidoreductase</keyword>
<dbReference type="SUPFAM" id="SSF55068">
    <property type="entry name" value="Peptide methionine sulfoxide reductase"/>
    <property type="match status" value="1"/>
</dbReference>
<organism evidence="6 7">
    <name type="scientific">Flavobacterium profundi</name>
    <dbReference type="NCBI Taxonomy" id="1774945"/>
    <lineage>
        <taxon>Bacteria</taxon>
        <taxon>Pseudomonadati</taxon>
        <taxon>Bacteroidota</taxon>
        <taxon>Flavobacteriia</taxon>
        <taxon>Flavobacteriales</taxon>
        <taxon>Flavobacteriaceae</taxon>
        <taxon>Flavobacterium</taxon>
    </lineage>
</organism>
<keyword evidence="7" id="KW-1185">Reference proteome</keyword>
<dbReference type="Proteomes" id="UP000431264">
    <property type="component" value="Unassembled WGS sequence"/>
</dbReference>